<proteinExistence type="predicted"/>
<keyword evidence="5" id="KW-1185">Reference proteome</keyword>
<dbReference type="KEGG" id="ttf:THTE_1069"/>
<dbReference type="InterPro" id="IPR005243">
    <property type="entry name" value="THIRX-like_proc"/>
</dbReference>
<evidence type="ECO:0000259" key="3">
    <source>
        <dbReference type="Pfam" id="PF13192"/>
    </source>
</evidence>
<feature type="active site" description="Nucleophile" evidence="1">
    <location>
        <position position="14"/>
    </location>
</feature>
<dbReference type="EMBL" id="CP018477">
    <property type="protein sequence ID" value="ASV73671.1"/>
    <property type="molecule type" value="Genomic_DNA"/>
</dbReference>
<evidence type="ECO:0000256" key="2">
    <source>
        <dbReference type="PIRSR" id="PIRSR037031-51"/>
    </source>
</evidence>
<dbReference type="NCBIfam" id="TIGR00412">
    <property type="entry name" value="redox_disulf_2"/>
    <property type="match status" value="1"/>
</dbReference>
<evidence type="ECO:0000313" key="4">
    <source>
        <dbReference type="EMBL" id="ASV73671.1"/>
    </source>
</evidence>
<dbReference type="PANTHER" id="PTHR36450">
    <property type="entry name" value="THIOREDOXIN"/>
    <property type="match status" value="1"/>
</dbReference>
<feature type="disulfide bond" description="Redox-active" evidence="2">
    <location>
        <begin position="11"/>
        <end position="14"/>
    </location>
</feature>
<dbReference type="RefSeq" id="WP_095414196.1">
    <property type="nucleotide sequence ID" value="NZ_CP018477.1"/>
</dbReference>
<dbReference type="Gene3D" id="3.40.30.10">
    <property type="entry name" value="Glutaredoxin"/>
    <property type="match status" value="1"/>
</dbReference>
<dbReference type="InterPro" id="IPR012336">
    <property type="entry name" value="Thioredoxin-like_fold"/>
</dbReference>
<dbReference type="InterPro" id="IPR036249">
    <property type="entry name" value="Thioredoxin-like_sf"/>
</dbReference>
<accession>A0A286RCI6</accession>
<dbReference type="Pfam" id="PF13192">
    <property type="entry name" value="Thioredoxin_3"/>
    <property type="match status" value="1"/>
</dbReference>
<name>A0A286RCI6_9BACT</name>
<organism evidence="4 5">
    <name type="scientific">Thermogutta terrifontis</name>
    <dbReference type="NCBI Taxonomy" id="1331910"/>
    <lineage>
        <taxon>Bacteria</taxon>
        <taxon>Pseudomonadati</taxon>
        <taxon>Planctomycetota</taxon>
        <taxon>Planctomycetia</taxon>
        <taxon>Pirellulales</taxon>
        <taxon>Thermoguttaceae</taxon>
        <taxon>Thermogutta</taxon>
    </lineage>
</organism>
<dbReference type="PIRSF" id="PIRSF037031">
    <property type="entry name" value="Redox_disulphide_2"/>
    <property type="match status" value="1"/>
</dbReference>
<dbReference type="Proteomes" id="UP000215086">
    <property type="component" value="Chromosome"/>
</dbReference>
<keyword evidence="2" id="KW-1015">Disulfide bond</keyword>
<evidence type="ECO:0000313" key="5">
    <source>
        <dbReference type="Proteomes" id="UP000215086"/>
    </source>
</evidence>
<protein>
    <recommendedName>
        <fullName evidence="3">Thioredoxin-like fold domain-containing protein</fullName>
    </recommendedName>
</protein>
<dbReference type="SUPFAM" id="SSF52833">
    <property type="entry name" value="Thioredoxin-like"/>
    <property type="match status" value="1"/>
</dbReference>
<feature type="domain" description="Thioredoxin-like fold" evidence="3">
    <location>
        <begin position="4"/>
        <end position="76"/>
    </location>
</feature>
<reference evidence="4 5" key="1">
    <citation type="journal article" name="Front. Microbiol.">
        <title>Sugar Metabolism of the First Thermophilic Planctomycete Thermogutta terrifontis: Comparative Genomic and Transcriptomic Approaches.</title>
        <authorList>
            <person name="Elcheninov A.G."/>
            <person name="Menzel P."/>
            <person name="Gudbergsdottir S.R."/>
            <person name="Slesarev A.I."/>
            <person name="Kadnikov V.V."/>
            <person name="Krogh A."/>
            <person name="Bonch-Osmolovskaya E.A."/>
            <person name="Peng X."/>
            <person name="Kublanov I.V."/>
        </authorList>
    </citation>
    <scope>NUCLEOTIDE SEQUENCE [LARGE SCALE GENOMIC DNA]</scope>
    <source>
        <strain evidence="4 5">R1</strain>
    </source>
</reference>
<sequence length="78" mass="8353">MKLIQVLGPGCAKCQALLKNAEEAVKQLGMDAHIEKVSDINMITSFGVMMTPALVVDGELKLQGKVATVDEIKRILAS</sequence>
<gene>
    <name evidence="4" type="ORF">THTE_1069</name>
</gene>
<evidence type="ECO:0000256" key="1">
    <source>
        <dbReference type="PIRSR" id="PIRSR037031-50"/>
    </source>
</evidence>
<dbReference type="OrthoDB" id="9800630at2"/>
<keyword evidence="2" id="KW-0676">Redox-active center</keyword>
<dbReference type="PANTHER" id="PTHR36450:SF1">
    <property type="entry name" value="THIOREDOXIN"/>
    <property type="match status" value="1"/>
</dbReference>
<dbReference type="AlphaFoldDB" id="A0A286RCI6"/>
<feature type="active site" description="Nucleophile" evidence="1">
    <location>
        <position position="11"/>
    </location>
</feature>